<accession>A0ABR0ATP4</accession>
<comment type="caution">
    <text evidence="1">The sequence shown here is derived from an EMBL/GenBank/DDBJ whole genome shotgun (WGS) entry which is preliminary data.</text>
</comment>
<gene>
    <name evidence="1" type="ORF">OUZ56_017756</name>
</gene>
<reference evidence="1 2" key="1">
    <citation type="journal article" date="2023" name="Nucleic Acids Res.">
        <title>The hologenome of Daphnia magna reveals possible DNA methylation and microbiome-mediated evolution of the host genome.</title>
        <authorList>
            <person name="Chaturvedi A."/>
            <person name="Li X."/>
            <person name="Dhandapani V."/>
            <person name="Marshall H."/>
            <person name="Kissane S."/>
            <person name="Cuenca-Cambronero M."/>
            <person name="Asole G."/>
            <person name="Calvet F."/>
            <person name="Ruiz-Romero M."/>
            <person name="Marangio P."/>
            <person name="Guigo R."/>
            <person name="Rago D."/>
            <person name="Mirbahai L."/>
            <person name="Eastwood N."/>
            <person name="Colbourne J.K."/>
            <person name="Zhou J."/>
            <person name="Mallon E."/>
            <person name="Orsini L."/>
        </authorList>
    </citation>
    <scope>NUCLEOTIDE SEQUENCE [LARGE SCALE GENOMIC DNA]</scope>
    <source>
        <strain evidence="1">LRV0_1</strain>
    </source>
</reference>
<evidence type="ECO:0000313" key="1">
    <source>
        <dbReference type="EMBL" id="KAK4028487.1"/>
    </source>
</evidence>
<sequence>MPFYILSLDGSSDRTYIRSPKISNSKSMGIIERALIRSRKRQFVNNRTTTHILHKNRSIGIPLG</sequence>
<evidence type="ECO:0000313" key="2">
    <source>
        <dbReference type="Proteomes" id="UP001234178"/>
    </source>
</evidence>
<protein>
    <submittedName>
        <fullName evidence="1">Uncharacterized protein</fullName>
    </submittedName>
</protein>
<name>A0ABR0ATP4_9CRUS</name>
<dbReference type="EMBL" id="JAOYFB010000038">
    <property type="protein sequence ID" value="KAK4028487.1"/>
    <property type="molecule type" value="Genomic_DNA"/>
</dbReference>
<dbReference type="Proteomes" id="UP001234178">
    <property type="component" value="Unassembled WGS sequence"/>
</dbReference>
<keyword evidence="2" id="KW-1185">Reference proteome</keyword>
<organism evidence="1 2">
    <name type="scientific">Daphnia magna</name>
    <dbReference type="NCBI Taxonomy" id="35525"/>
    <lineage>
        <taxon>Eukaryota</taxon>
        <taxon>Metazoa</taxon>
        <taxon>Ecdysozoa</taxon>
        <taxon>Arthropoda</taxon>
        <taxon>Crustacea</taxon>
        <taxon>Branchiopoda</taxon>
        <taxon>Diplostraca</taxon>
        <taxon>Cladocera</taxon>
        <taxon>Anomopoda</taxon>
        <taxon>Daphniidae</taxon>
        <taxon>Daphnia</taxon>
    </lineage>
</organism>
<proteinExistence type="predicted"/>